<dbReference type="GO" id="GO:0009243">
    <property type="term" value="P:O antigen biosynthetic process"/>
    <property type="evidence" value="ECO:0007669"/>
    <property type="project" value="UniProtKB-UniPathway"/>
</dbReference>
<evidence type="ECO:0000256" key="2">
    <source>
        <dbReference type="ARBA" id="ARBA00010944"/>
    </source>
</evidence>
<comment type="caution">
    <text evidence="8">The sequence shown here is derived from an EMBL/GenBank/DDBJ whole genome shotgun (WGS) entry which is preliminary data.</text>
</comment>
<dbReference type="SUPFAM" id="SSF51735">
    <property type="entry name" value="NAD(P)-binding Rossmann-fold domains"/>
    <property type="match status" value="1"/>
</dbReference>
<dbReference type="InterPro" id="IPR036291">
    <property type="entry name" value="NAD(P)-bd_dom_sf"/>
</dbReference>
<evidence type="ECO:0000256" key="5">
    <source>
        <dbReference type="ARBA" id="ARBA00048200"/>
    </source>
</evidence>
<reference evidence="8 9" key="1">
    <citation type="submission" date="2016-07" db="EMBL/GenBank/DDBJ databases">
        <title>Whole-genome of two Shewanella species isolated from a digestive organ of sea cucumber Apostichopus japonicus Selenka 1867.</title>
        <authorList>
            <person name="Hong H.-H."/>
            <person name="Choi H."/>
            <person name="Cheon S."/>
            <person name="Oh J.-S."/>
            <person name="Lee H.-G."/>
            <person name="Park C."/>
        </authorList>
    </citation>
    <scope>NUCLEOTIDE SEQUENCE [LARGE SCALE GENOMIC DNA]</scope>
    <source>
        <strain evidence="8 9">CSB03KR</strain>
    </source>
</reference>
<dbReference type="OrthoDB" id="9803892at2"/>
<dbReference type="AlphaFoldDB" id="A0A1E5J1W9"/>
<sequence length="295" mass="32593">MCNPILVIGQQGQVAQALKATLPSGVTARFFGRQQLDITHADQLENILTQHKVNTIINASGYTAVDLAESEPEKAFDLNATAVEHLATLCAKQNIRLIHLSSDYVFDGTQQASYGVDDHPNPLNVYGKSKLAGEHALTQLQPQNSTLIRSAWIYSPFGNNFVKTMLRVMRQQTTLSVIKDQVGSPTSAIELAHFIWRLTQVDLLAPCYHWSDLGAVSWYEFAQQIAESGQRNGLLNHPVTIKPILSREYSSQAIRPAFSALNSQASWSIAQPKPWQENLETVMQALKHAKSSDSG</sequence>
<proteinExistence type="inferred from homology"/>
<evidence type="ECO:0000313" key="8">
    <source>
        <dbReference type="EMBL" id="OEG75683.1"/>
    </source>
</evidence>
<keyword evidence="6" id="KW-0521">NADP</keyword>
<dbReference type="STRING" id="23.BEL05_17840"/>
<evidence type="ECO:0000256" key="3">
    <source>
        <dbReference type="ARBA" id="ARBA00012929"/>
    </source>
</evidence>
<dbReference type="CDD" id="cd05254">
    <property type="entry name" value="dTDP_HR_like_SDR_e"/>
    <property type="match status" value="1"/>
</dbReference>
<dbReference type="Gene3D" id="3.90.25.10">
    <property type="entry name" value="UDP-galactose 4-epimerase, domain 1"/>
    <property type="match status" value="1"/>
</dbReference>
<dbReference type="UniPathway" id="UPA00124"/>
<organism evidence="8 9">
    <name type="scientific">Shewanella colwelliana</name>
    <name type="common">Alteromonas colwelliana</name>
    <dbReference type="NCBI Taxonomy" id="23"/>
    <lineage>
        <taxon>Bacteria</taxon>
        <taxon>Pseudomonadati</taxon>
        <taxon>Pseudomonadota</taxon>
        <taxon>Gammaproteobacteria</taxon>
        <taxon>Alteromonadales</taxon>
        <taxon>Shewanellaceae</taxon>
        <taxon>Shewanella</taxon>
    </lineage>
</organism>
<gene>
    <name evidence="8" type="ORF">BEL05_17840</name>
</gene>
<accession>A0A1E5J1W9</accession>
<evidence type="ECO:0000256" key="4">
    <source>
        <dbReference type="ARBA" id="ARBA00017099"/>
    </source>
</evidence>
<dbReference type="Pfam" id="PF04321">
    <property type="entry name" value="RmlD_sub_bind"/>
    <property type="match status" value="1"/>
</dbReference>
<feature type="domain" description="RmlD-like substrate binding" evidence="7">
    <location>
        <begin position="5"/>
        <end position="286"/>
    </location>
</feature>
<comment type="similarity">
    <text evidence="2 6">Belongs to the dTDP-4-dehydrorhamnose reductase family.</text>
</comment>
<evidence type="ECO:0000256" key="6">
    <source>
        <dbReference type="RuleBase" id="RU364082"/>
    </source>
</evidence>
<dbReference type="InterPro" id="IPR029903">
    <property type="entry name" value="RmlD-like-bd"/>
</dbReference>
<comment type="function">
    <text evidence="6">Catalyzes the reduction of dTDP-6-deoxy-L-lyxo-4-hexulose to yield dTDP-L-rhamnose.</text>
</comment>
<dbReference type="Gene3D" id="3.40.50.720">
    <property type="entry name" value="NAD(P)-binding Rossmann-like Domain"/>
    <property type="match status" value="1"/>
</dbReference>
<dbReference type="RefSeq" id="WP_028764541.1">
    <property type="nucleotide sequence ID" value="NZ_JAWWDQ010000005.1"/>
</dbReference>
<dbReference type="GO" id="GO:0008831">
    <property type="term" value="F:dTDP-4-dehydrorhamnose reductase activity"/>
    <property type="evidence" value="ECO:0007669"/>
    <property type="project" value="UniProtKB-EC"/>
</dbReference>
<evidence type="ECO:0000313" key="9">
    <source>
        <dbReference type="Proteomes" id="UP000095230"/>
    </source>
</evidence>
<dbReference type="UniPathway" id="UPA00281"/>
<dbReference type="InterPro" id="IPR005913">
    <property type="entry name" value="dTDP_dehydrorham_reduct"/>
</dbReference>
<evidence type="ECO:0000256" key="1">
    <source>
        <dbReference type="ARBA" id="ARBA00004781"/>
    </source>
</evidence>
<dbReference type="PANTHER" id="PTHR10491:SF4">
    <property type="entry name" value="METHIONINE ADENOSYLTRANSFERASE 2 SUBUNIT BETA"/>
    <property type="match status" value="1"/>
</dbReference>
<protein>
    <recommendedName>
        <fullName evidence="4 6">dTDP-4-dehydrorhamnose reductase</fullName>
        <ecNumber evidence="3 6">1.1.1.133</ecNumber>
    </recommendedName>
</protein>
<comment type="pathway">
    <text evidence="1 6">Carbohydrate biosynthesis; dTDP-L-rhamnose biosynthesis.</text>
</comment>
<dbReference type="EMBL" id="MCBT01000003">
    <property type="protein sequence ID" value="OEG75683.1"/>
    <property type="molecule type" value="Genomic_DNA"/>
</dbReference>
<dbReference type="PANTHER" id="PTHR10491">
    <property type="entry name" value="DTDP-4-DEHYDRORHAMNOSE REDUCTASE"/>
    <property type="match status" value="1"/>
</dbReference>
<dbReference type="Proteomes" id="UP000095230">
    <property type="component" value="Unassembled WGS sequence"/>
</dbReference>
<dbReference type="NCBIfam" id="TIGR01214">
    <property type="entry name" value="rmlD"/>
    <property type="match status" value="1"/>
</dbReference>
<dbReference type="GO" id="GO:0019305">
    <property type="term" value="P:dTDP-rhamnose biosynthetic process"/>
    <property type="evidence" value="ECO:0007669"/>
    <property type="project" value="UniProtKB-UniPathway"/>
</dbReference>
<comment type="cofactor">
    <cofactor evidence="6">
        <name>Mg(2+)</name>
        <dbReference type="ChEBI" id="CHEBI:18420"/>
    </cofactor>
    <text evidence="6">Binds 1 Mg(2+) ion per monomer.</text>
</comment>
<name>A0A1E5J1W9_SHECO</name>
<evidence type="ECO:0000259" key="7">
    <source>
        <dbReference type="Pfam" id="PF04321"/>
    </source>
</evidence>
<comment type="catalytic activity">
    <reaction evidence="5 6">
        <text>dTDP-beta-L-rhamnose + NADP(+) = dTDP-4-dehydro-beta-L-rhamnose + NADPH + H(+)</text>
        <dbReference type="Rhea" id="RHEA:21796"/>
        <dbReference type="ChEBI" id="CHEBI:15378"/>
        <dbReference type="ChEBI" id="CHEBI:57510"/>
        <dbReference type="ChEBI" id="CHEBI:57783"/>
        <dbReference type="ChEBI" id="CHEBI:58349"/>
        <dbReference type="ChEBI" id="CHEBI:62830"/>
        <dbReference type="EC" id="1.1.1.133"/>
    </reaction>
</comment>
<keyword evidence="6" id="KW-0560">Oxidoreductase</keyword>
<dbReference type="EC" id="1.1.1.133" evidence="3 6"/>